<protein>
    <submittedName>
        <fullName evidence="3">CHASE2 domain-containing protein</fullName>
    </submittedName>
</protein>
<feature type="domain" description="Guanylate cyclase" evidence="2">
    <location>
        <begin position="458"/>
        <end position="593"/>
    </location>
</feature>
<keyword evidence="4" id="KW-1185">Reference proteome</keyword>
<name>A0ABV7ECN9_9SPHN</name>
<keyword evidence="1" id="KW-0812">Transmembrane</keyword>
<evidence type="ECO:0000313" key="3">
    <source>
        <dbReference type="EMBL" id="MFC3099180.1"/>
    </source>
</evidence>
<proteinExistence type="predicted"/>
<dbReference type="PANTHER" id="PTHR43081:SF1">
    <property type="entry name" value="ADENYLATE CYCLASE, TERMINAL-DIFFERENTIATION SPECIFIC"/>
    <property type="match status" value="1"/>
</dbReference>
<dbReference type="CDD" id="cd07302">
    <property type="entry name" value="CHD"/>
    <property type="match status" value="1"/>
</dbReference>
<dbReference type="PANTHER" id="PTHR43081">
    <property type="entry name" value="ADENYLATE CYCLASE, TERMINAL-DIFFERENTIATION SPECIFIC-RELATED"/>
    <property type="match status" value="1"/>
</dbReference>
<accession>A0ABV7ECN9</accession>
<evidence type="ECO:0000313" key="4">
    <source>
        <dbReference type="Proteomes" id="UP001595456"/>
    </source>
</evidence>
<dbReference type="EMBL" id="JBHRST010000022">
    <property type="protein sequence ID" value="MFC3099180.1"/>
    <property type="molecule type" value="Genomic_DNA"/>
</dbReference>
<keyword evidence="1" id="KW-1133">Transmembrane helix</keyword>
<dbReference type="InterPro" id="IPR029787">
    <property type="entry name" value="Nucleotide_cyclase"/>
</dbReference>
<comment type="caution">
    <text evidence="3">The sequence shown here is derived from an EMBL/GenBank/DDBJ whole genome shotgun (WGS) entry which is preliminary data.</text>
</comment>
<dbReference type="InterPro" id="IPR007890">
    <property type="entry name" value="CHASE2"/>
</dbReference>
<feature type="transmembrane region" description="Helical" evidence="1">
    <location>
        <begin position="392"/>
        <end position="414"/>
    </location>
</feature>
<dbReference type="SMART" id="SM00044">
    <property type="entry name" value="CYCc"/>
    <property type="match status" value="1"/>
</dbReference>
<reference evidence="4" key="1">
    <citation type="journal article" date="2019" name="Int. J. Syst. Evol. Microbiol.">
        <title>The Global Catalogue of Microorganisms (GCM) 10K type strain sequencing project: providing services to taxonomists for standard genome sequencing and annotation.</title>
        <authorList>
            <consortium name="The Broad Institute Genomics Platform"/>
            <consortium name="The Broad Institute Genome Sequencing Center for Infectious Disease"/>
            <person name="Wu L."/>
            <person name="Ma J."/>
        </authorList>
    </citation>
    <scope>NUCLEOTIDE SEQUENCE [LARGE SCALE GENOMIC DNA]</scope>
    <source>
        <strain evidence="4">KCTC 52607</strain>
    </source>
</reference>
<dbReference type="Pfam" id="PF05226">
    <property type="entry name" value="CHASE2"/>
    <property type="match status" value="1"/>
</dbReference>
<feature type="transmembrane region" description="Helical" evidence="1">
    <location>
        <begin position="37"/>
        <end position="58"/>
    </location>
</feature>
<evidence type="ECO:0000256" key="1">
    <source>
        <dbReference type="SAM" id="Phobius"/>
    </source>
</evidence>
<dbReference type="Pfam" id="PF00211">
    <property type="entry name" value="Guanylate_cyc"/>
    <property type="match status" value="1"/>
</dbReference>
<dbReference type="InterPro" id="IPR001054">
    <property type="entry name" value="A/G_cyclase"/>
</dbReference>
<dbReference type="SUPFAM" id="SSF55073">
    <property type="entry name" value="Nucleotide cyclase"/>
    <property type="match status" value="1"/>
</dbReference>
<dbReference type="Proteomes" id="UP001595456">
    <property type="component" value="Unassembled WGS sequence"/>
</dbReference>
<sequence length="704" mass="76661">MTGPNLGPNHGPNFGAIVGTLFAAGWRNVREAGPQRLALTSVLLVAALLLARFSWVIYFTDEAERALFDFRSFTLAQSVEQDRRVVLVVYDDQTLINLGKRSPLDRGMLSRALRTIDTMGARAIGIDILFDQPQAEDEELIATLNAMQTPVSVAYASTDTNAQDIVYDQQQFLDGFMARLTSPKVRPASIRLTAETGGVTRTWPEILPDLPPLLGRAMLLSAGEAEERTLPGYEGAIRYRKPLLLQQPVFASLQIDLFANPELMAIPNLRDPLAAQLRGAYVLIGGDIIDYDRTLTPFSAFSPDTLESGAFDPRPPGIEIHAATIAQMLDGKRLSRPSGALLWLYAALTVLAAALTALLEIRSWRVIPVLLVQLAILIGLPFVLHWQEVDTYGFPSVGPVLGWVLAFVAVTSAARAAGAVQRRFAQGALGKYLPASIAQEIITHPELLQLGGSKREIFVIFSDLEGFTKMSHAIEPEMVARLLNRYLEMLSQVVLDHGGILDKFVGDAVVAFWGAPIAKPDDADNAARAGYALWLAGEAFRAEVAAADPSLPRIGKTRVGMHWGEAVVGNFGGENRIQYTALGDSMNTAARLEAANKALGSAVMASAEFASRTTLDWWRPMGRVVLRGRARPVDLFEPAPDFPPEARAQLAQAIEWLGQSRPELRAEALAMLERLCASNPADIALQNLLMRSRELNEGGAYVLD</sequence>
<dbReference type="SMART" id="SM01080">
    <property type="entry name" value="CHASE2"/>
    <property type="match status" value="1"/>
</dbReference>
<dbReference type="InterPro" id="IPR050697">
    <property type="entry name" value="Adenylyl/Guanylyl_Cyclase_3/4"/>
</dbReference>
<feature type="transmembrane region" description="Helical" evidence="1">
    <location>
        <begin position="366"/>
        <end position="386"/>
    </location>
</feature>
<dbReference type="Gene3D" id="3.30.70.1230">
    <property type="entry name" value="Nucleotide cyclase"/>
    <property type="match status" value="1"/>
</dbReference>
<gene>
    <name evidence="3" type="ORF">ACFODU_15390</name>
</gene>
<organism evidence="3 4">
    <name type="scientific">Alteraurantiacibacter palmitatis</name>
    <dbReference type="NCBI Taxonomy" id="2054628"/>
    <lineage>
        <taxon>Bacteria</taxon>
        <taxon>Pseudomonadati</taxon>
        <taxon>Pseudomonadota</taxon>
        <taxon>Alphaproteobacteria</taxon>
        <taxon>Sphingomonadales</taxon>
        <taxon>Erythrobacteraceae</taxon>
        <taxon>Alteraurantiacibacter</taxon>
    </lineage>
</organism>
<keyword evidence="1" id="KW-0472">Membrane</keyword>
<evidence type="ECO:0000259" key="2">
    <source>
        <dbReference type="PROSITE" id="PS50125"/>
    </source>
</evidence>
<feature type="transmembrane region" description="Helical" evidence="1">
    <location>
        <begin position="340"/>
        <end position="359"/>
    </location>
</feature>
<dbReference type="RefSeq" id="WP_336924349.1">
    <property type="nucleotide sequence ID" value="NZ_JBANRO010000001.1"/>
</dbReference>
<dbReference type="PROSITE" id="PS50125">
    <property type="entry name" value="GUANYLATE_CYCLASE_2"/>
    <property type="match status" value="1"/>
</dbReference>